<evidence type="ECO:0000313" key="14">
    <source>
        <dbReference type="Proteomes" id="UP001347796"/>
    </source>
</evidence>
<protein>
    <recommendedName>
        <fullName evidence="12">C2H2-type domain-containing protein</fullName>
    </recommendedName>
</protein>
<evidence type="ECO:0000256" key="8">
    <source>
        <dbReference type="ARBA" id="ARBA00023242"/>
    </source>
</evidence>
<dbReference type="PROSITE" id="PS50157">
    <property type="entry name" value="ZINC_FINGER_C2H2_2"/>
    <property type="match status" value="5"/>
</dbReference>
<dbReference type="PROSITE" id="PS00028">
    <property type="entry name" value="ZINC_FINGER_C2H2_1"/>
    <property type="match status" value="2"/>
</dbReference>
<feature type="compositionally biased region" description="Basic and acidic residues" evidence="10">
    <location>
        <begin position="642"/>
        <end position="660"/>
    </location>
</feature>
<gene>
    <name evidence="13" type="ORF">SNE40_011509</name>
</gene>
<feature type="region of interest" description="Disordered" evidence="10">
    <location>
        <begin position="313"/>
        <end position="350"/>
    </location>
</feature>
<keyword evidence="5" id="KW-0862">Zinc</keyword>
<sequence length="1255" mass="140536">MMLLFSHNKLFLFVEVAVGINYIGCANCCGLFMSKDGFKGHIELCDGDPMKSPCEAFACSRQKYLEFIAKNTLMHLKDGTDNYSIGDVEQIIGPKKNKNQKRKDNKKSNSKLPLDACSLNNAMPESSHEMALLPRTYEESTNNPDETLLHNSPNRTSTHNVVGAFDLNISSDEENDTKSKISIPLQSKMLKDVELSIVTCNNQIVPKDHNNGLLTTALDPPLSSCYSSSLLNDQQFSPGGWPHSLQGPASLSKDTLHDSNSAPSLEPYGVPVSETILQQDLTVNDMNVQSAEVDKKTDQSHLSENEPLMIQVDNFPDSSSQTEKEFHSEFEGEKDNVGSDDGPEAPPCNSRFEYSLDMKTAKTDTVPKTVIETLQGSNAGDINKLISQLEQSIKSSGGSEQTTELISAYKTTTLVTVKSPSTDSNHRPEKVREDTVNFDNDKCSSGDELVIDESPKIIRYRHRSRRRRNHRTSRSHKLGDQRELPSFAGDICPKKSKYKAYIDYCGSQRSSGRAEVQNTCVFVNDISLTGSSTYNNDCKVPTKSGNNVQTVVVYPPGTPIVTYNLVSDQNAEDLNSDDPLILNLKPCTERFEVGDTHQPSINYSKQLAENVQNGYQGSSVDCDENLKEKAIHEQFVNSKPSDGNHGDGDEHVRDVPIKPDKDAAAQTDVIIIDGDEETSDDVASVADDEIEAENLEQLDISKLVDKLAPIPRYKTSTRLCVRRSKANTKKVKQMYINKILTKSAEGNSDKQYREIQINGLPVLKRVTKMCGDNIDTTVDEPDVKKIKMYDKRGKTKDSVVNEFMDPIAKVRTSDIAAESIHSDPKSNPPNTRKASSIPAISSSQCVSEPLGIRKTGIRRSLRTPQCRKGGFEYRKSYLKQKDEMLEGDKCKSNQGTALCQNVERTSPDLKFQTKSSKDLSKDSGRKHHQVDMPGEDQYTTEMAKGRVVYICKLCQQKLLSLVKLRNHLTVTHNNGGVFSCDHCNFTTPYRRRWKAHVKRHTKDKNICPYCPTFYVDNSSLNRHINMKHFEQSNYRCSECGFIAMDNPLLADHMRTHTGELLVCSFEGCDFKTPSLRAHRDHERGHEPDFLCVTCGYSTSNKQTFNCHLLTHQSIKAYQCSLCPHRAKTKQHILRHASSVHFDVQTYACDRCSFKTSYQAALTCHVLSHEGLRPFKCSMCDYQTNSTSLVYRHGRTAHTNQTVTAIKVVDNIPVIKGSDYLNPNIKPFDPRLFEVLEVDNLSLNKSRNEIAVNPKT</sequence>
<dbReference type="Gene3D" id="3.30.160.60">
    <property type="entry name" value="Classic Zinc Finger"/>
    <property type="match status" value="4"/>
</dbReference>
<feature type="region of interest" description="Disordered" evidence="10">
    <location>
        <begin position="94"/>
        <end position="121"/>
    </location>
</feature>
<dbReference type="AlphaFoldDB" id="A0AAN8JNN4"/>
<comment type="subcellular location">
    <subcellularLocation>
        <location evidence="1">Nucleus</location>
    </subcellularLocation>
</comment>
<dbReference type="SUPFAM" id="SSF57667">
    <property type="entry name" value="beta-beta-alpha zinc fingers"/>
    <property type="match status" value="4"/>
</dbReference>
<keyword evidence="14" id="KW-1185">Reference proteome</keyword>
<keyword evidence="11" id="KW-0732">Signal</keyword>
<keyword evidence="7" id="KW-0804">Transcription</keyword>
<proteinExistence type="predicted"/>
<dbReference type="InterPro" id="IPR036236">
    <property type="entry name" value="Znf_C2H2_sf"/>
</dbReference>
<evidence type="ECO:0000256" key="10">
    <source>
        <dbReference type="SAM" id="MobiDB-lite"/>
    </source>
</evidence>
<evidence type="ECO:0000256" key="4">
    <source>
        <dbReference type="ARBA" id="ARBA00022771"/>
    </source>
</evidence>
<evidence type="ECO:0000256" key="6">
    <source>
        <dbReference type="ARBA" id="ARBA00023015"/>
    </source>
</evidence>
<feature type="domain" description="C2H2-type" evidence="12">
    <location>
        <begin position="1034"/>
        <end position="1061"/>
    </location>
</feature>
<evidence type="ECO:0000256" key="9">
    <source>
        <dbReference type="PROSITE-ProRule" id="PRU00042"/>
    </source>
</evidence>
<reference evidence="13 14" key="1">
    <citation type="submission" date="2024-01" db="EMBL/GenBank/DDBJ databases">
        <title>The genome of the rayed Mediterranean limpet Patella caerulea (Linnaeus, 1758).</title>
        <authorList>
            <person name="Anh-Thu Weber A."/>
            <person name="Halstead-Nussloch G."/>
        </authorList>
    </citation>
    <scope>NUCLEOTIDE SEQUENCE [LARGE SCALE GENOMIC DNA]</scope>
    <source>
        <strain evidence="13">AATW-2023a</strain>
        <tissue evidence="13">Whole specimen</tissue>
    </source>
</reference>
<keyword evidence="8" id="KW-0539">Nucleus</keyword>
<dbReference type="InterPro" id="IPR013087">
    <property type="entry name" value="Znf_C2H2_type"/>
</dbReference>
<accession>A0AAN8JNN4</accession>
<dbReference type="EMBL" id="JAZGQO010000008">
    <property type="protein sequence ID" value="KAK6179064.1"/>
    <property type="molecule type" value="Genomic_DNA"/>
</dbReference>
<dbReference type="PANTHER" id="PTHR47772:SF13">
    <property type="entry name" value="GASTRULA ZINC FINGER PROTEIN XLCGF49.1-LIKE-RELATED"/>
    <property type="match status" value="1"/>
</dbReference>
<feature type="domain" description="C2H2-type" evidence="12">
    <location>
        <begin position="1146"/>
        <end position="1173"/>
    </location>
</feature>
<keyword evidence="2" id="KW-0479">Metal-binding</keyword>
<keyword evidence="3" id="KW-0677">Repeat</keyword>
<feature type="region of interest" description="Disordered" evidence="10">
    <location>
        <begin position="636"/>
        <end position="660"/>
    </location>
</feature>
<evidence type="ECO:0000256" key="11">
    <source>
        <dbReference type="SAM" id="SignalP"/>
    </source>
</evidence>
<feature type="compositionally biased region" description="Polar residues" evidence="10">
    <location>
        <begin position="247"/>
        <end position="263"/>
    </location>
</feature>
<name>A0AAN8JNN4_PATCE</name>
<dbReference type="SMART" id="SM00355">
    <property type="entry name" value="ZnF_C2H2"/>
    <property type="match status" value="9"/>
</dbReference>
<dbReference type="GO" id="GO:0008270">
    <property type="term" value="F:zinc ion binding"/>
    <property type="evidence" value="ECO:0007669"/>
    <property type="project" value="UniProtKB-KW"/>
</dbReference>
<feature type="compositionally biased region" description="Basic residues" evidence="10">
    <location>
        <begin position="95"/>
        <end position="109"/>
    </location>
</feature>
<evidence type="ECO:0000256" key="1">
    <source>
        <dbReference type="ARBA" id="ARBA00004123"/>
    </source>
</evidence>
<keyword evidence="6" id="KW-0805">Transcription regulation</keyword>
<dbReference type="InterPro" id="IPR050636">
    <property type="entry name" value="C2H2-ZF_domain-containing"/>
</dbReference>
<evidence type="ECO:0000256" key="3">
    <source>
        <dbReference type="ARBA" id="ARBA00022737"/>
    </source>
</evidence>
<evidence type="ECO:0000256" key="5">
    <source>
        <dbReference type="ARBA" id="ARBA00022833"/>
    </source>
</evidence>
<evidence type="ECO:0000259" key="12">
    <source>
        <dbReference type="PROSITE" id="PS50157"/>
    </source>
</evidence>
<feature type="compositionally biased region" description="Basic and acidic residues" evidence="10">
    <location>
        <begin position="322"/>
        <end position="337"/>
    </location>
</feature>
<feature type="domain" description="C2H2-type" evidence="12">
    <location>
        <begin position="978"/>
        <end position="1005"/>
    </location>
</feature>
<feature type="compositionally biased region" description="Polar residues" evidence="10">
    <location>
        <begin position="828"/>
        <end position="842"/>
    </location>
</feature>
<feature type="region of interest" description="Disordered" evidence="10">
    <location>
        <begin position="819"/>
        <end position="842"/>
    </location>
</feature>
<comment type="caution">
    <text evidence="13">The sequence shown here is derived from an EMBL/GenBank/DDBJ whole genome shotgun (WGS) entry which is preliminary data.</text>
</comment>
<organism evidence="13 14">
    <name type="scientific">Patella caerulea</name>
    <name type="common">Rayed Mediterranean limpet</name>
    <dbReference type="NCBI Taxonomy" id="87958"/>
    <lineage>
        <taxon>Eukaryota</taxon>
        <taxon>Metazoa</taxon>
        <taxon>Spiralia</taxon>
        <taxon>Lophotrochozoa</taxon>
        <taxon>Mollusca</taxon>
        <taxon>Gastropoda</taxon>
        <taxon>Patellogastropoda</taxon>
        <taxon>Patelloidea</taxon>
        <taxon>Patellidae</taxon>
        <taxon>Patella</taxon>
    </lineage>
</organism>
<dbReference type="Proteomes" id="UP001347796">
    <property type="component" value="Unassembled WGS sequence"/>
</dbReference>
<dbReference type="GO" id="GO:0005634">
    <property type="term" value="C:nucleus"/>
    <property type="evidence" value="ECO:0007669"/>
    <property type="project" value="UniProtKB-SubCell"/>
</dbReference>
<feature type="domain" description="C2H2-type" evidence="12">
    <location>
        <begin position="1089"/>
        <end position="1116"/>
    </location>
</feature>
<feature type="chain" id="PRO_5042821453" description="C2H2-type domain-containing protein" evidence="11">
    <location>
        <begin position="20"/>
        <end position="1255"/>
    </location>
</feature>
<feature type="domain" description="C2H2-type" evidence="12">
    <location>
        <begin position="1174"/>
        <end position="1202"/>
    </location>
</feature>
<feature type="region of interest" description="Disordered" evidence="10">
    <location>
        <begin position="237"/>
        <end position="269"/>
    </location>
</feature>
<keyword evidence="4 9" id="KW-0863">Zinc-finger</keyword>
<feature type="signal peptide" evidence="11">
    <location>
        <begin position="1"/>
        <end position="19"/>
    </location>
</feature>
<evidence type="ECO:0000256" key="2">
    <source>
        <dbReference type="ARBA" id="ARBA00022723"/>
    </source>
</evidence>
<feature type="region of interest" description="Disordered" evidence="10">
    <location>
        <begin position="910"/>
        <end position="934"/>
    </location>
</feature>
<evidence type="ECO:0000313" key="13">
    <source>
        <dbReference type="EMBL" id="KAK6179064.1"/>
    </source>
</evidence>
<dbReference type="PANTHER" id="PTHR47772">
    <property type="entry name" value="ZINC FINGER PROTEIN 200"/>
    <property type="match status" value="1"/>
</dbReference>
<evidence type="ECO:0000256" key="7">
    <source>
        <dbReference type="ARBA" id="ARBA00023163"/>
    </source>
</evidence>